<feature type="transmembrane region" description="Helical" evidence="14">
    <location>
        <begin position="181"/>
        <end position="203"/>
    </location>
</feature>
<evidence type="ECO:0000256" key="12">
    <source>
        <dbReference type="ARBA" id="ARBA00023122"/>
    </source>
</evidence>
<dbReference type="PANTHER" id="PTHR39188:SF3">
    <property type="entry name" value="STAGE IV SPORULATION PROTEIN FB"/>
    <property type="match status" value="1"/>
</dbReference>
<accession>A0ABW6IA19</accession>
<reference evidence="17 18" key="1">
    <citation type="submission" date="2024-10" db="EMBL/GenBank/DDBJ databases">
        <authorList>
            <person name="Ratan Roy A."/>
            <person name="Morales Sandoval P.H."/>
            <person name="De Los Santos Villalobos S."/>
            <person name="Chakraborty S."/>
            <person name="Mukherjee J."/>
        </authorList>
    </citation>
    <scope>NUCLEOTIDE SEQUENCE [LARGE SCALE GENOMIC DNA]</scope>
    <source>
        <strain evidence="17 18">S1</strain>
    </source>
</reference>
<keyword evidence="3 14" id="KW-1003">Cell membrane</keyword>
<keyword evidence="18" id="KW-1185">Reference proteome</keyword>
<evidence type="ECO:0000313" key="17">
    <source>
        <dbReference type="EMBL" id="MFE4104989.1"/>
    </source>
</evidence>
<evidence type="ECO:0000256" key="15">
    <source>
        <dbReference type="PROSITE-ProRule" id="PRU00703"/>
    </source>
</evidence>
<dbReference type="InterPro" id="IPR016483">
    <property type="entry name" value="UCP006404_Pept_M50_CBS"/>
</dbReference>
<evidence type="ECO:0000256" key="4">
    <source>
        <dbReference type="ARBA" id="ARBA00022670"/>
    </source>
</evidence>
<sequence length="401" mass="43706">MQSGWRIGSLFNIPLYIDYSWLIILVLVTFLYGSDPAWQSQMGTSVALGAGFLLALLLFASVLLHELGHSLVARAQGIQVNSITLFLFGGIASIDKESKTPGQAFQVAIAGPLVSFSLFILFSLLAGVLPTAGIATLILYNIAQTNLVLTLFNLIPGLPLDGGQVLKAAIWKATGSRSRGIRWAATAGQFLGWGAIILGLIAYLTTQRFDVLWIALIGWFVLRNAQTYNRVNELQEAIASLQAADAMMRDYRVVDANLTLRQFADDYLLQEGRPPMYFAASDGRYRGWVAVEDLRSIERSQWEHQSLLEIIQPLSDIPTVREATPLPQVINQLEEQGLSRITVLSPADAVAGVVDRGDIVRAIAAKMNISISDAVIQRIKEEGAYPPGLQLQAIARAAAES</sequence>
<evidence type="ECO:0000256" key="7">
    <source>
        <dbReference type="ARBA" id="ARBA00022737"/>
    </source>
</evidence>
<keyword evidence="8 14" id="KW-0378">Hydrolase</keyword>
<dbReference type="RefSeq" id="WP_377960824.1">
    <property type="nucleotide sequence ID" value="NZ_JBHZOL010000009.1"/>
</dbReference>
<comment type="cofactor">
    <cofactor evidence="14">
        <name>Zn(2+)</name>
        <dbReference type="ChEBI" id="CHEBI:29105"/>
    </cofactor>
    <text evidence="14">Binds 1 zinc ion per subunit.</text>
</comment>
<evidence type="ECO:0000256" key="9">
    <source>
        <dbReference type="ARBA" id="ARBA00022833"/>
    </source>
</evidence>
<dbReference type="Pfam" id="PF02163">
    <property type="entry name" value="Peptidase_M50"/>
    <property type="match status" value="2"/>
</dbReference>
<proteinExistence type="inferred from homology"/>
<dbReference type="EMBL" id="JBHZOL010000009">
    <property type="protein sequence ID" value="MFE4104989.1"/>
    <property type="molecule type" value="Genomic_DNA"/>
</dbReference>
<dbReference type="Proteomes" id="UP001600165">
    <property type="component" value="Unassembled WGS sequence"/>
</dbReference>
<protein>
    <recommendedName>
        <fullName evidence="14">Zinc metalloprotease</fullName>
    </recommendedName>
</protein>
<keyword evidence="11 14" id="KW-0482">Metalloprotease</keyword>
<gene>
    <name evidence="17" type="ORF">ACFVKH_01780</name>
</gene>
<dbReference type="InterPro" id="IPR000644">
    <property type="entry name" value="CBS_dom"/>
</dbReference>
<dbReference type="InterPro" id="IPR046342">
    <property type="entry name" value="CBS_dom_sf"/>
</dbReference>
<evidence type="ECO:0000313" key="18">
    <source>
        <dbReference type="Proteomes" id="UP001600165"/>
    </source>
</evidence>
<keyword evidence="5 14" id="KW-0812">Transmembrane</keyword>
<feature type="transmembrane region" description="Helical" evidence="14">
    <location>
        <begin position="13"/>
        <end position="33"/>
    </location>
</feature>
<evidence type="ECO:0000256" key="11">
    <source>
        <dbReference type="ARBA" id="ARBA00023049"/>
    </source>
</evidence>
<evidence type="ECO:0000256" key="13">
    <source>
        <dbReference type="ARBA" id="ARBA00023136"/>
    </source>
</evidence>
<comment type="similarity">
    <text evidence="2 14">Belongs to the peptidase M50B family.</text>
</comment>
<evidence type="ECO:0000256" key="3">
    <source>
        <dbReference type="ARBA" id="ARBA00022475"/>
    </source>
</evidence>
<dbReference type="SMART" id="SM00116">
    <property type="entry name" value="CBS"/>
    <property type="match status" value="1"/>
</dbReference>
<evidence type="ECO:0000256" key="10">
    <source>
        <dbReference type="ARBA" id="ARBA00022989"/>
    </source>
</evidence>
<feature type="domain" description="CBS" evidence="16">
    <location>
        <begin position="311"/>
        <end position="371"/>
    </location>
</feature>
<comment type="subcellular location">
    <subcellularLocation>
        <location evidence="1 14">Cell membrane</location>
        <topology evidence="1 14">Multi-pass membrane protein</topology>
    </subcellularLocation>
</comment>
<dbReference type="PROSITE" id="PS51371">
    <property type="entry name" value="CBS"/>
    <property type="match status" value="1"/>
</dbReference>
<dbReference type="InterPro" id="IPR008915">
    <property type="entry name" value="Peptidase_M50"/>
</dbReference>
<evidence type="ECO:0000259" key="16">
    <source>
        <dbReference type="PROSITE" id="PS51371"/>
    </source>
</evidence>
<dbReference type="Pfam" id="PF00571">
    <property type="entry name" value="CBS"/>
    <property type="match status" value="1"/>
</dbReference>
<feature type="transmembrane region" description="Helical" evidence="14">
    <location>
        <begin position="104"/>
        <end position="126"/>
    </location>
</feature>
<dbReference type="CDD" id="cd04639">
    <property type="entry name" value="CBS_pair_peptidase_M50"/>
    <property type="match status" value="1"/>
</dbReference>
<evidence type="ECO:0000256" key="8">
    <source>
        <dbReference type="ARBA" id="ARBA00022801"/>
    </source>
</evidence>
<feature type="transmembrane region" description="Helical" evidence="14">
    <location>
        <begin position="71"/>
        <end position="92"/>
    </location>
</feature>
<keyword evidence="6 14" id="KW-0479">Metal-binding</keyword>
<dbReference type="Gene3D" id="3.10.580.10">
    <property type="entry name" value="CBS-domain"/>
    <property type="match status" value="1"/>
</dbReference>
<dbReference type="SUPFAM" id="SSF54631">
    <property type="entry name" value="CBS-domain pair"/>
    <property type="match status" value="1"/>
</dbReference>
<evidence type="ECO:0000256" key="2">
    <source>
        <dbReference type="ARBA" id="ARBA00007931"/>
    </source>
</evidence>
<evidence type="ECO:0000256" key="1">
    <source>
        <dbReference type="ARBA" id="ARBA00004651"/>
    </source>
</evidence>
<keyword evidence="7" id="KW-0677">Repeat</keyword>
<evidence type="ECO:0000256" key="14">
    <source>
        <dbReference type="PIRNR" id="PIRNR006404"/>
    </source>
</evidence>
<keyword evidence="9 14" id="KW-0862">Zinc</keyword>
<dbReference type="GO" id="GO:0008233">
    <property type="term" value="F:peptidase activity"/>
    <property type="evidence" value="ECO:0007669"/>
    <property type="project" value="UniProtKB-KW"/>
</dbReference>
<feature type="transmembrane region" description="Helical" evidence="14">
    <location>
        <begin position="45"/>
        <end position="65"/>
    </location>
</feature>
<evidence type="ECO:0000256" key="5">
    <source>
        <dbReference type="ARBA" id="ARBA00022692"/>
    </source>
</evidence>
<keyword evidence="10 14" id="KW-1133">Transmembrane helix</keyword>
<dbReference type="PIRSF" id="PIRSF006404">
    <property type="entry name" value="UCP006404_Pept_M50_CBS"/>
    <property type="match status" value="1"/>
</dbReference>
<dbReference type="PANTHER" id="PTHR39188">
    <property type="entry name" value="MEMBRANE-ASSOCIATED ZINC METALLOPROTEASE M50B"/>
    <property type="match status" value="1"/>
</dbReference>
<keyword evidence="13 14" id="KW-0472">Membrane</keyword>
<comment type="caution">
    <text evidence="17">The sequence shown here is derived from an EMBL/GenBank/DDBJ whole genome shotgun (WGS) entry which is preliminary data.</text>
</comment>
<evidence type="ECO:0000256" key="6">
    <source>
        <dbReference type="ARBA" id="ARBA00022723"/>
    </source>
</evidence>
<keyword evidence="4 14" id="KW-0645">Protease</keyword>
<dbReference type="CDD" id="cd06164">
    <property type="entry name" value="S2P-M50_SpoIVFB_CBS"/>
    <property type="match status" value="1"/>
</dbReference>
<feature type="transmembrane region" description="Helical" evidence="14">
    <location>
        <begin position="138"/>
        <end position="160"/>
    </location>
</feature>
<name>A0ABW6IA19_9CYAN</name>
<organism evidence="17 18">
    <name type="scientific">Almyronema epifaneia S1</name>
    <dbReference type="NCBI Taxonomy" id="2991925"/>
    <lineage>
        <taxon>Bacteria</taxon>
        <taxon>Bacillati</taxon>
        <taxon>Cyanobacteriota</taxon>
        <taxon>Cyanophyceae</taxon>
        <taxon>Nodosilineales</taxon>
        <taxon>Nodosilineaceae</taxon>
        <taxon>Almyronema</taxon>
        <taxon>Almyronema epifaneia</taxon>
    </lineage>
</organism>
<keyword evidence="12 15" id="KW-0129">CBS domain</keyword>
<dbReference type="GO" id="GO:0006508">
    <property type="term" value="P:proteolysis"/>
    <property type="evidence" value="ECO:0007669"/>
    <property type="project" value="UniProtKB-KW"/>
</dbReference>